<dbReference type="PANTHER" id="PTHR33214:SF30">
    <property type="entry name" value="BIFUNCTIONAL INHIBITOR_LIPID-TRANSFER PROTEIN_SEED STORAGE 2S ALBUMIN SUPERFAMILY PROTEIN"/>
    <property type="match status" value="1"/>
</dbReference>
<protein>
    <recommendedName>
        <fullName evidence="3">Bifunctional inhibitor/plant lipid transfer protein/seed storage helical domain-containing protein</fullName>
    </recommendedName>
</protein>
<dbReference type="InterPro" id="IPR033872">
    <property type="entry name" value="nsLTP2"/>
</dbReference>
<dbReference type="PANTHER" id="PTHR33214">
    <property type="entry name" value="BIFUNCTIONAL INHIBITOR/LIPID-TRANSFER PROTEIN/SEED STORAGE 2S ALBUMIN SUPERFAMILY PROTEIN"/>
    <property type="match status" value="1"/>
</dbReference>
<evidence type="ECO:0000313" key="4">
    <source>
        <dbReference type="EMBL" id="MED6209515.1"/>
    </source>
</evidence>
<accession>A0ABU6YGH7</accession>
<dbReference type="CDD" id="cd01959">
    <property type="entry name" value="nsLTP2"/>
    <property type="match status" value="1"/>
</dbReference>
<organism evidence="4 5">
    <name type="scientific">Stylosanthes scabra</name>
    <dbReference type="NCBI Taxonomy" id="79078"/>
    <lineage>
        <taxon>Eukaryota</taxon>
        <taxon>Viridiplantae</taxon>
        <taxon>Streptophyta</taxon>
        <taxon>Embryophyta</taxon>
        <taxon>Tracheophyta</taxon>
        <taxon>Spermatophyta</taxon>
        <taxon>Magnoliopsida</taxon>
        <taxon>eudicotyledons</taxon>
        <taxon>Gunneridae</taxon>
        <taxon>Pentapetalae</taxon>
        <taxon>rosids</taxon>
        <taxon>fabids</taxon>
        <taxon>Fabales</taxon>
        <taxon>Fabaceae</taxon>
        <taxon>Papilionoideae</taxon>
        <taxon>50 kb inversion clade</taxon>
        <taxon>dalbergioids sensu lato</taxon>
        <taxon>Dalbergieae</taxon>
        <taxon>Pterocarpus clade</taxon>
        <taxon>Stylosanthes</taxon>
    </lineage>
</organism>
<dbReference type="Proteomes" id="UP001341840">
    <property type="component" value="Unassembled WGS sequence"/>
</dbReference>
<keyword evidence="1" id="KW-0813">Transport</keyword>
<dbReference type="EMBL" id="JASCZI010242087">
    <property type="protein sequence ID" value="MED6209515.1"/>
    <property type="molecule type" value="Genomic_DNA"/>
</dbReference>
<gene>
    <name evidence="4" type="ORF">PIB30_055415</name>
</gene>
<keyword evidence="5" id="KW-1185">Reference proteome</keyword>
<keyword evidence="2" id="KW-0446">Lipid-binding</keyword>
<dbReference type="InterPro" id="IPR016140">
    <property type="entry name" value="Bifunc_inhib/LTP/seed_store"/>
</dbReference>
<dbReference type="Gene3D" id="1.10.110.10">
    <property type="entry name" value="Plant lipid-transfer and hydrophobic proteins"/>
    <property type="match status" value="1"/>
</dbReference>
<feature type="domain" description="Bifunctional inhibitor/plant lipid transfer protein/seed storage helical" evidence="3">
    <location>
        <begin position="58"/>
        <end position="123"/>
    </location>
</feature>
<evidence type="ECO:0000256" key="1">
    <source>
        <dbReference type="ARBA" id="ARBA00022448"/>
    </source>
</evidence>
<dbReference type="SUPFAM" id="SSF47699">
    <property type="entry name" value="Bifunctional inhibitor/lipid-transfer protein/seed storage 2S albumin"/>
    <property type="match status" value="1"/>
</dbReference>
<reference evidence="4 5" key="1">
    <citation type="journal article" date="2023" name="Plants (Basel)">
        <title>Bridging the Gap: Combining Genomics and Transcriptomics Approaches to Understand Stylosanthes scabra, an Orphan Legume from the Brazilian Caatinga.</title>
        <authorList>
            <person name="Ferreira-Neto J.R.C."/>
            <person name="da Silva M.D."/>
            <person name="Binneck E."/>
            <person name="de Melo N.F."/>
            <person name="da Silva R.H."/>
            <person name="de Melo A.L.T.M."/>
            <person name="Pandolfi V."/>
            <person name="Bustamante F.O."/>
            <person name="Brasileiro-Vidal A.C."/>
            <person name="Benko-Iseppon A.M."/>
        </authorList>
    </citation>
    <scope>NUCLEOTIDE SEQUENCE [LARGE SCALE GENOMIC DNA]</scope>
    <source>
        <tissue evidence="4">Leaves</tissue>
    </source>
</reference>
<evidence type="ECO:0000256" key="2">
    <source>
        <dbReference type="ARBA" id="ARBA00023121"/>
    </source>
</evidence>
<comment type="caution">
    <text evidence="4">The sequence shown here is derived from an EMBL/GenBank/DDBJ whole genome shotgun (WGS) entry which is preliminary data.</text>
</comment>
<dbReference type="SMART" id="SM00499">
    <property type="entry name" value="AAI"/>
    <property type="match status" value="1"/>
</dbReference>
<dbReference type="InterPro" id="IPR036312">
    <property type="entry name" value="Bifun_inhib/LTP/seed_sf"/>
</dbReference>
<sequence>MKLNPIGITTENTSSHTLSFSHTYIKLQRRKMKASHIALCTLMVLLLAEVQVSMAVTCSPVQLSPCVSAITSSNPPSSLCCSKIREQKPCLCQYVRNPNLKKFVDSPNARRVASTCGTPFPRC</sequence>
<evidence type="ECO:0000313" key="5">
    <source>
        <dbReference type="Proteomes" id="UP001341840"/>
    </source>
</evidence>
<name>A0ABU6YGH7_9FABA</name>
<proteinExistence type="predicted"/>
<evidence type="ECO:0000259" key="3">
    <source>
        <dbReference type="SMART" id="SM00499"/>
    </source>
</evidence>